<gene>
    <name evidence="2" type="ORF">BDP55DRAFT_640206</name>
</gene>
<sequence length="190" mass="21919">MWLIDMWSRQLEDFTGSHIPSYAILYHTWGDDEVSSQDMGNPTYSTWSDTTSKAGFVKILSTCELANQEWIPDAWIDTCCTDKSSSAELTEAINSMFKRYRRAAICYAWLSDLDIYADFDSDIDGSRIFDKCRWFTRGWTLQELIARPPVPRMPRNVSWASSASICLSSTVKKTRHFKGFTRRFCARVTT</sequence>
<dbReference type="AlphaFoldDB" id="A0AAJ0F2V5"/>
<dbReference type="EMBL" id="JAHMHR010000001">
    <property type="protein sequence ID" value="KAK1701026.1"/>
    <property type="molecule type" value="Genomic_DNA"/>
</dbReference>
<protein>
    <recommendedName>
        <fullName evidence="1">Heterokaryon incompatibility domain-containing protein</fullName>
    </recommendedName>
</protein>
<accession>A0AAJ0F2V5</accession>
<dbReference type="PANTHER" id="PTHR10622">
    <property type="entry name" value="HET DOMAIN-CONTAINING PROTEIN"/>
    <property type="match status" value="1"/>
</dbReference>
<evidence type="ECO:0000313" key="2">
    <source>
        <dbReference type="EMBL" id="KAK1701026.1"/>
    </source>
</evidence>
<keyword evidence="3" id="KW-1185">Reference proteome</keyword>
<organism evidence="2 3">
    <name type="scientific">Colletotrichum godetiae</name>
    <dbReference type="NCBI Taxonomy" id="1209918"/>
    <lineage>
        <taxon>Eukaryota</taxon>
        <taxon>Fungi</taxon>
        <taxon>Dikarya</taxon>
        <taxon>Ascomycota</taxon>
        <taxon>Pezizomycotina</taxon>
        <taxon>Sordariomycetes</taxon>
        <taxon>Hypocreomycetidae</taxon>
        <taxon>Glomerellales</taxon>
        <taxon>Glomerellaceae</taxon>
        <taxon>Colletotrichum</taxon>
        <taxon>Colletotrichum acutatum species complex</taxon>
    </lineage>
</organism>
<feature type="domain" description="Heterokaryon incompatibility" evidence="1">
    <location>
        <begin position="22"/>
        <end position="113"/>
    </location>
</feature>
<dbReference type="Pfam" id="PF06985">
    <property type="entry name" value="HET"/>
    <property type="match status" value="1"/>
</dbReference>
<proteinExistence type="predicted"/>
<dbReference type="RefSeq" id="XP_060436781.1">
    <property type="nucleotide sequence ID" value="XM_060573319.1"/>
</dbReference>
<reference evidence="2" key="1">
    <citation type="submission" date="2021-06" db="EMBL/GenBank/DDBJ databases">
        <title>Comparative genomics, transcriptomics and evolutionary studies reveal genomic signatures of adaptation to plant cell wall in hemibiotrophic fungi.</title>
        <authorList>
            <consortium name="DOE Joint Genome Institute"/>
            <person name="Baroncelli R."/>
            <person name="Diaz J.F."/>
            <person name="Benocci T."/>
            <person name="Peng M."/>
            <person name="Battaglia E."/>
            <person name="Haridas S."/>
            <person name="Andreopoulos W."/>
            <person name="Labutti K."/>
            <person name="Pangilinan J."/>
            <person name="Floch G.L."/>
            <person name="Makela M.R."/>
            <person name="Henrissat B."/>
            <person name="Grigoriev I.V."/>
            <person name="Crouch J.A."/>
            <person name="De Vries R.P."/>
            <person name="Sukno S.A."/>
            <person name="Thon M.R."/>
        </authorList>
    </citation>
    <scope>NUCLEOTIDE SEQUENCE</scope>
    <source>
        <strain evidence="2">CBS 193.32</strain>
    </source>
</reference>
<dbReference type="Proteomes" id="UP001224890">
    <property type="component" value="Unassembled WGS sequence"/>
</dbReference>
<dbReference type="PANTHER" id="PTHR10622:SF12">
    <property type="entry name" value="HET DOMAIN-CONTAINING PROTEIN"/>
    <property type="match status" value="1"/>
</dbReference>
<dbReference type="GeneID" id="85457845"/>
<evidence type="ECO:0000259" key="1">
    <source>
        <dbReference type="Pfam" id="PF06985"/>
    </source>
</evidence>
<dbReference type="InterPro" id="IPR010730">
    <property type="entry name" value="HET"/>
</dbReference>
<evidence type="ECO:0000313" key="3">
    <source>
        <dbReference type="Proteomes" id="UP001224890"/>
    </source>
</evidence>
<comment type="caution">
    <text evidence="2">The sequence shown here is derived from an EMBL/GenBank/DDBJ whole genome shotgun (WGS) entry which is preliminary data.</text>
</comment>
<name>A0AAJ0F2V5_9PEZI</name>